<feature type="transmembrane region" description="Helical" evidence="1">
    <location>
        <begin position="26"/>
        <end position="47"/>
    </location>
</feature>
<dbReference type="EMBL" id="AGCM01000063">
    <property type="protein sequence ID" value="EHM54658.1"/>
    <property type="molecule type" value="Genomic_DNA"/>
</dbReference>
<reference evidence="2 3" key="1">
    <citation type="submission" date="2011-08" db="EMBL/GenBank/DDBJ databases">
        <authorList>
            <person name="Weinstock G."/>
            <person name="Sodergren E."/>
            <person name="Clifton S."/>
            <person name="Fulton L."/>
            <person name="Fulton B."/>
            <person name="Courtney L."/>
            <person name="Fronick C."/>
            <person name="Harrison M."/>
            <person name="Strong C."/>
            <person name="Farmer C."/>
            <person name="Delahaunty K."/>
            <person name="Markovic C."/>
            <person name="Hall O."/>
            <person name="Minx P."/>
            <person name="Tomlinson C."/>
            <person name="Mitreva M."/>
            <person name="Hou S."/>
            <person name="Chen J."/>
            <person name="Wollam A."/>
            <person name="Pepin K.H."/>
            <person name="Johnson M."/>
            <person name="Bhonagiri V."/>
            <person name="Zhang X."/>
            <person name="Suruliraj S."/>
            <person name="Warren W."/>
            <person name="Chinwalla A."/>
            <person name="Mardis E.R."/>
            <person name="Wilson R.K."/>
        </authorList>
    </citation>
    <scope>NUCLEOTIDE SEQUENCE [LARGE SCALE GENOMIC DNA]</scope>
    <source>
        <strain evidence="2 3">F0432</strain>
    </source>
</reference>
<evidence type="ECO:0000313" key="2">
    <source>
        <dbReference type="EMBL" id="EHM54658.1"/>
    </source>
</evidence>
<dbReference type="AlphaFoldDB" id="G9ZEE8"/>
<organism evidence="2 3">
    <name type="scientific">Cardiobacterium valvarum F0432</name>
    <dbReference type="NCBI Taxonomy" id="797473"/>
    <lineage>
        <taxon>Bacteria</taxon>
        <taxon>Pseudomonadati</taxon>
        <taxon>Pseudomonadota</taxon>
        <taxon>Gammaproteobacteria</taxon>
        <taxon>Cardiobacteriales</taxon>
        <taxon>Cardiobacteriaceae</taxon>
        <taxon>Cardiobacterium</taxon>
    </lineage>
</organism>
<dbReference type="HOGENOM" id="CLU_2367701_0_0_6"/>
<gene>
    <name evidence="2" type="ORF">HMPREF9080_01132</name>
</gene>
<dbReference type="STRING" id="797473.HMPREF9080_01132"/>
<keyword evidence="1" id="KW-0472">Membrane</keyword>
<keyword evidence="1" id="KW-1133">Transmembrane helix</keyword>
<name>G9ZEE8_9GAMM</name>
<comment type="caution">
    <text evidence="2">The sequence shown here is derived from an EMBL/GenBank/DDBJ whole genome shotgun (WGS) entry which is preliminary data.</text>
</comment>
<protein>
    <submittedName>
        <fullName evidence="2">Uncharacterized protein</fullName>
    </submittedName>
</protein>
<accession>G9ZEE8</accession>
<proteinExistence type="predicted"/>
<keyword evidence="1" id="KW-0812">Transmembrane</keyword>
<feature type="transmembrane region" description="Helical" evidence="1">
    <location>
        <begin position="59"/>
        <end position="75"/>
    </location>
</feature>
<evidence type="ECO:0000313" key="3">
    <source>
        <dbReference type="Proteomes" id="UP000004750"/>
    </source>
</evidence>
<dbReference type="Proteomes" id="UP000004750">
    <property type="component" value="Unassembled WGS sequence"/>
</dbReference>
<sequence>MNQRQYAAPIGALFTSLIFTCKRGNLIYILLLAAIASPVCVTLLKIMKNSDFFSTPQQPFVPLLILLGIMLMSMCKNMDNAAHVRYAIEQLGGKT</sequence>
<evidence type="ECO:0000256" key="1">
    <source>
        <dbReference type="SAM" id="Phobius"/>
    </source>
</evidence>
<dbReference type="RefSeq" id="WP_006985150.1">
    <property type="nucleotide sequence ID" value="NZ_JH417916.1"/>
</dbReference>